<feature type="region of interest" description="Disordered" evidence="1">
    <location>
        <begin position="125"/>
        <end position="164"/>
    </location>
</feature>
<name>A0AAN6UTV3_9PEZI</name>
<reference evidence="2" key="2">
    <citation type="submission" date="2023-05" db="EMBL/GenBank/DDBJ databases">
        <authorList>
            <consortium name="Lawrence Berkeley National Laboratory"/>
            <person name="Steindorff A."/>
            <person name="Hensen N."/>
            <person name="Bonometti L."/>
            <person name="Westerberg I."/>
            <person name="Brannstrom I.O."/>
            <person name="Guillou S."/>
            <person name="Cros-Aarteil S."/>
            <person name="Calhoun S."/>
            <person name="Haridas S."/>
            <person name="Kuo A."/>
            <person name="Mondo S."/>
            <person name="Pangilinan J."/>
            <person name="Riley R."/>
            <person name="Labutti K."/>
            <person name="Andreopoulos B."/>
            <person name="Lipzen A."/>
            <person name="Chen C."/>
            <person name="Yanf M."/>
            <person name="Daum C."/>
            <person name="Ng V."/>
            <person name="Clum A."/>
            <person name="Ohm R."/>
            <person name="Martin F."/>
            <person name="Silar P."/>
            <person name="Natvig D."/>
            <person name="Lalanne C."/>
            <person name="Gautier V."/>
            <person name="Ament-Velasquez S.L."/>
            <person name="Kruys A."/>
            <person name="Hutchinson M.I."/>
            <person name="Powell A.J."/>
            <person name="Barry K."/>
            <person name="Miller A.N."/>
            <person name="Grigoriev I.V."/>
            <person name="Debuchy R."/>
            <person name="Gladieux P."/>
            <person name="Thoren M.H."/>
            <person name="Johannesson H."/>
        </authorList>
    </citation>
    <scope>NUCLEOTIDE SEQUENCE</scope>
    <source>
        <strain evidence="2">CBS 123565</strain>
    </source>
</reference>
<dbReference type="InterPro" id="IPR022024">
    <property type="entry name" value="DUF3602"/>
</dbReference>
<feature type="compositionally biased region" description="Low complexity" evidence="1">
    <location>
        <begin position="52"/>
        <end position="67"/>
    </location>
</feature>
<dbReference type="EMBL" id="MU853401">
    <property type="protein sequence ID" value="KAK4138814.1"/>
    <property type="molecule type" value="Genomic_DNA"/>
</dbReference>
<gene>
    <name evidence="2" type="ORF">BT67DRAFT_369158</name>
</gene>
<dbReference type="InterPro" id="IPR053203">
    <property type="entry name" value="Cisplatin_resist-associated"/>
</dbReference>
<feature type="compositionally biased region" description="Polar residues" evidence="1">
    <location>
        <begin position="1"/>
        <end position="10"/>
    </location>
</feature>
<sequence length="164" mass="16717">MPSLTTSYTITEPHPTVPQNSYTHSGRGGLGNFFRAPATTSPSGVPTPLEPAPTSTSTSTSTSPTSSARPRAFYSGRGGAGNAHAAAERPVLSFDEEFARAETRDRAPVSYVGRGGAGNFYASAAKTAGDDGSSISRVSSAASTAGSGSSARSGFWGRVLSRTH</sequence>
<keyword evidence="3" id="KW-1185">Reference proteome</keyword>
<dbReference type="PANTHER" id="PTHR34693">
    <property type="entry name" value="PROTEIN PAR32"/>
    <property type="match status" value="1"/>
</dbReference>
<feature type="region of interest" description="Disordered" evidence="1">
    <location>
        <begin position="1"/>
        <end position="89"/>
    </location>
</feature>
<evidence type="ECO:0000313" key="3">
    <source>
        <dbReference type="Proteomes" id="UP001304895"/>
    </source>
</evidence>
<reference evidence="2" key="1">
    <citation type="journal article" date="2023" name="Mol. Phylogenet. Evol.">
        <title>Genome-scale phylogeny and comparative genomics of the fungal order Sordariales.</title>
        <authorList>
            <person name="Hensen N."/>
            <person name="Bonometti L."/>
            <person name="Westerberg I."/>
            <person name="Brannstrom I.O."/>
            <person name="Guillou S."/>
            <person name="Cros-Aarteil S."/>
            <person name="Calhoun S."/>
            <person name="Haridas S."/>
            <person name="Kuo A."/>
            <person name="Mondo S."/>
            <person name="Pangilinan J."/>
            <person name="Riley R."/>
            <person name="LaButti K."/>
            <person name="Andreopoulos B."/>
            <person name="Lipzen A."/>
            <person name="Chen C."/>
            <person name="Yan M."/>
            <person name="Daum C."/>
            <person name="Ng V."/>
            <person name="Clum A."/>
            <person name="Steindorff A."/>
            <person name="Ohm R.A."/>
            <person name="Martin F."/>
            <person name="Silar P."/>
            <person name="Natvig D.O."/>
            <person name="Lalanne C."/>
            <person name="Gautier V."/>
            <person name="Ament-Velasquez S.L."/>
            <person name="Kruys A."/>
            <person name="Hutchinson M.I."/>
            <person name="Powell A.J."/>
            <person name="Barry K."/>
            <person name="Miller A.N."/>
            <person name="Grigoriev I.V."/>
            <person name="Debuchy R."/>
            <person name="Gladieux P."/>
            <person name="Hiltunen Thoren M."/>
            <person name="Johannesson H."/>
        </authorList>
    </citation>
    <scope>NUCLEOTIDE SEQUENCE</scope>
    <source>
        <strain evidence="2">CBS 123565</strain>
    </source>
</reference>
<proteinExistence type="predicted"/>
<accession>A0AAN6UTV3</accession>
<feature type="compositionally biased region" description="Low complexity" evidence="1">
    <location>
        <begin position="133"/>
        <end position="158"/>
    </location>
</feature>
<organism evidence="2 3">
    <name type="scientific">Trichocladium antarcticum</name>
    <dbReference type="NCBI Taxonomy" id="1450529"/>
    <lineage>
        <taxon>Eukaryota</taxon>
        <taxon>Fungi</taxon>
        <taxon>Dikarya</taxon>
        <taxon>Ascomycota</taxon>
        <taxon>Pezizomycotina</taxon>
        <taxon>Sordariomycetes</taxon>
        <taxon>Sordariomycetidae</taxon>
        <taxon>Sordariales</taxon>
        <taxon>Chaetomiaceae</taxon>
        <taxon>Trichocladium</taxon>
    </lineage>
</organism>
<evidence type="ECO:0000256" key="1">
    <source>
        <dbReference type="SAM" id="MobiDB-lite"/>
    </source>
</evidence>
<dbReference type="Proteomes" id="UP001304895">
    <property type="component" value="Unassembled WGS sequence"/>
</dbReference>
<dbReference type="PANTHER" id="PTHR34693:SF2">
    <property type="entry name" value="DUF3602 DOMAIN-CONTAINING PROTEIN"/>
    <property type="match status" value="1"/>
</dbReference>
<protein>
    <submittedName>
        <fullName evidence="2">Uncharacterized protein</fullName>
    </submittedName>
</protein>
<evidence type="ECO:0000313" key="2">
    <source>
        <dbReference type="EMBL" id="KAK4138814.1"/>
    </source>
</evidence>
<comment type="caution">
    <text evidence="2">The sequence shown here is derived from an EMBL/GenBank/DDBJ whole genome shotgun (WGS) entry which is preliminary data.</text>
</comment>
<dbReference type="AlphaFoldDB" id="A0AAN6UTV3"/>
<dbReference type="Pfam" id="PF12223">
    <property type="entry name" value="DUF3602"/>
    <property type="match status" value="1"/>
</dbReference>